<keyword evidence="4 7" id="KW-0808">Transferase</keyword>
<dbReference type="RefSeq" id="WP_307957967.1">
    <property type="nucleotide sequence ID" value="NZ_CP163302.1"/>
</dbReference>
<feature type="active site" evidence="8">
    <location>
        <position position="365"/>
    </location>
</feature>
<accession>A0AB39L001</accession>
<evidence type="ECO:0000256" key="6">
    <source>
        <dbReference type="NCBIfam" id="TIGR01798"/>
    </source>
</evidence>
<dbReference type="InterPro" id="IPR036969">
    <property type="entry name" value="Citrate_synthase_sf"/>
</dbReference>
<evidence type="ECO:0000256" key="7">
    <source>
        <dbReference type="PIRNR" id="PIRNR001369"/>
    </source>
</evidence>
<sequence length="427" mass="47669">MTEMNGAVLRHEGGELQLPRIAAVEGNDGYDVSKLLKETGAVTFDPGFMNTAATTSAITFIDGDEGILRYRGYPIEQLAQHSSFLEVSYLLIYGNLPTGSELDEFDQKIRRHTLLHEELKSFFAGFPRDAHPMPVLSSAVSALSTFYQDSLDPFNEEQVELSTIRLMAKLPVIAAYAHKKSVGQALLYPDNSMNLVENFLRLSFGLAAEPYELDPLVVKALDTLLILHADHEQNCSTSTVRLVGSANANMFASVSAGINALFGPLHGGANEAVLNMLRRIQADGVRPEDFMEKVKNKEDGVRLMGFGHRVYKNYDPRAKIIKATAHEILGKLGGNDELLDIAMRLEEKALADDYFIQRKLYPNVDFYTGLIYKAMGFPEKMFTVLFAIGRLPGWIAQWREMINDPQTKIGRPRQLYVGEEARNYPAR</sequence>
<reference evidence="11" key="1">
    <citation type="submission" date="2024-07" db="EMBL/GenBank/DDBJ databases">
        <authorList>
            <person name="fu j."/>
        </authorList>
    </citation>
    <scope>NUCLEOTIDE SEQUENCE</scope>
    <source>
        <strain evidence="11">P10A9</strain>
    </source>
</reference>
<evidence type="ECO:0000256" key="2">
    <source>
        <dbReference type="ARBA" id="ARBA00010566"/>
    </source>
</evidence>
<dbReference type="Gene3D" id="1.10.580.10">
    <property type="entry name" value="Citrate Synthase, domain 1"/>
    <property type="match status" value="1"/>
</dbReference>
<dbReference type="FunFam" id="1.10.230.10:FF:000002">
    <property type="entry name" value="Citrate synthase"/>
    <property type="match status" value="1"/>
</dbReference>
<dbReference type="InterPro" id="IPR002020">
    <property type="entry name" value="Citrate_synthase"/>
</dbReference>
<organism evidence="11">
    <name type="scientific">Sinomonas puerhi</name>
    <dbReference type="NCBI Taxonomy" id="3238584"/>
    <lineage>
        <taxon>Bacteria</taxon>
        <taxon>Bacillati</taxon>
        <taxon>Actinomycetota</taxon>
        <taxon>Actinomycetes</taxon>
        <taxon>Micrococcales</taxon>
        <taxon>Micrococcaceae</taxon>
        <taxon>Sinomonas</taxon>
    </lineage>
</organism>
<keyword evidence="11" id="KW-0012">Acyltransferase</keyword>
<comment type="pathway">
    <text evidence="1 9">Carbohydrate metabolism; tricarboxylic acid cycle; isocitrate from oxaloacetate: step 1/2.</text>
</comment>
<dbReference type="Gene3D" id="2.20.28.60">
    <property type="match status" value="1"/>
</dbReference>
<evidence type="ECO:0000256" key="3">
    <source>
        <dbReference type="ARBA" id="ARBA00022532"/>
    </source>
</evidence>
<dbReference type="InterPro" id="IPR016142">
    <property type="entry name" value="Citrate_synth-like_lrg_a-sub"/>
</dbReference>
<evidence type="ECO:0000256" key="10">
    <source>
        <dbReference type="RuleBase" id="RU003406"/>
    </source>
</evidence>
<dbReference type="NCBIfam" id="NF004126">
    <property type="entry name" value="PRK05614.1"/>
    <property type="match status" value="1"/>
</dbReference>
<dbReference type="Pfam" id="PF00285">
    <property type="entry name" value="Citrate_synt"/>
    <property type="match status" value="1"/>
</dbReference>
<dbReference type="PRINTS" id="PR00143">
    <property type="entry name" value="CITRTSNTHASE"/>
</dbReference>
<dbReference type="GO" id="GO:0006099">
    <property type="term" value="P:tricarboxylic acid cycle"/>
    <property type="evidence" value="ECO:0007669"/>
    <property type="project" value="UniProtKB-UniRule"/>
</dbReference>
<comment type="similarity">
    <text evidence="2 7 10">Belongs to the citrate synthase family.</text>
</comment>
<evidence type="ECO:0000256" key="9">
    <source>
        <dbReference type="RuleBase" id="RU003370"/>
    </source>
</evidence>
<dbReference type="PIRSF" id="PIRSF001369">
    <property type="entry name" value="Citrate_synth"/>
    <property type="match status" value="1"/>
</dbReference>
<keyword evidence="3 9" id="KW-0816">Tricarboxylic acid cycle</keyword>
<evidence type="ECO:0000313" key="11">
    <source>
        <dbReference type="EMBL" id="XDP44151.1"/>
    </source>
</evidence>
<dbReference type="PANTHER" id="PTHR42871:SF1">
    <property type="entry name" value="CITRATE SYNTHASE"/>
    <property type="match status" value="1"/>
</dbReference>
<dbReference type="InterPro" id="IPR010953">
    <property type="entry name" value="Citrate_synthase_typ-I"/>
</dbReference>
<dbReference type="EMBL" id="CP163302">
    <property type="protein sequence ID" value="XDP44151.1"/>
    <property type="molecule type" value="Genomic_DNA"/>
</dbReference>
<dbReference type="PROSITE" id="PS00480">
    <property type="entry name" value="CITRATE_SYNTHASE"/>
    <property type="match status" value="1"/>
</dbReference>
<evidence type="ECO:0000256" key="4">
    <source>
        <dbReference type="ARBA" id="ARBA00022679"/>
    </source>
</evidence>
<dbReference type="GO" id="GO:0005737">
    <property type="term" value="C:cytoplasm"/>
    <property type="evidence" value="ECO:0007669"/>
    <property type="project" value="InterPro"/>
</dbReference>
<dbReference type="NCBIfam" id="TIGR01798">
    <property type="entry name" value="cit_synth_I"/>
    <property type="match status" value="1"/>
</dbReference>
<dbReference type="InterPro" id="IPR016143">
    <property type="entry name" value="Citrate_synth-like_sm_a-sub"/>
</dbReference>
<dbReference type="Gene3D" id="1.10.230.10">
    <property type="entry name" value="Cytochrome P450-Terp, domain 2"/>
    <property type="match status" value="1"/>
</dbReference>
<evidence type="ECO:0000256" key="1">
    <source>
        <dbReference type="ARBA" id="ARBA00004751"/>
    </source>
</evidence>
<feature type="active site" evidence="8">
    <location>
        <position position="308"/>
    </location>
</feature>
<evidence type="ECO:0000256" key="5">
    <source>
        <dbReference type="ARBA" id="ARBA00049288"/>
    </source>
</evidence>
<proteinExistence type="inferred from homology"/>
<dbReference type="AlphaFoldDB" id="A0AB39L001"/>
<dbReference type="GO" id="GO:0036440">
    <property type="term" value="F:citrate synthase activity"/>
    <property type="evidence" value="ECO:0007669"/>
    <property type="project" value="UniProtKB-EC"/>
</dbReference>
<comment type="catalytic activity">
    <reaction evidence="5 9">
        <text>oxaloacetate + acetyl-CoA + H2O = citrate + CoA + H(+)</text>
        <dbReference type="Rhea" id="RHEA:16845"/>
        <dbReference type="ChEBI" id="CHEBI:15377"/>
        <dbReference type="ChEBI" id="CHEBI:15378"/>
        <dbReference type="ChEBI" id="CHEBI:16452"/>
        <dbReference type="ChEBI" id="CHEBI:16947"/>
        <dbReference type="ChEBI" id="CHEBI:57287"/>
        <dbReference type="ChEBI" id="CHEBI:57288"/>
        <dbReference type="EC" id="2.3.3.16"/>
    </reaction>
</comment>
<name>A0AB39L001_9MICC</name>
<dbReference type="KEGG" id="spue:AB5L97_12770"/>
<dbReference type="PANTHER" id="PTHR42871">
    <property type="entry name" value="CITRATE SYNTHASE"/>
    <property type="match status" value="1"/>
</dbReference>
<protein>
    <recommendedName>
        <fullName evidence="6 7">Citrate synthase</fullName>
    </recommendedName>
</protein>
<gene>
    <name evidence="11" type="ORF">AB5L97_12770</name>
</gene>
<evidence type="ECO:0000256" key="8">
    <source>
        <dbReference type="PIRSR" id="PIRSR001369-1"/>
    </source>
</evidence>
<dbReference type="InterPro" id="IPR024176">
    <property type="entry name" value="Citrate_synthase_bac-typ"/>
</dbReference>
<dbReference type="SUPFAM" id="SSF48256">
    <property type="entry name" value="Citrate synthase"/>
    <property type="match status" value="1"/>
</dbReference>
<dbReference type="CDD" id="cd06114">
    <property type="entry name" value="EcCS_like"/>
    <property type="match status" value="1"/>
</dbReference>
<dbReference type="InterPro" id="IPR019810">
    <property type="entry name" value="Citrate_synthase_AS"/>
</dbReference>